<keyword evidence="2" id="KW-0472">Membrane</keyword>
<evidence type="ECO:0000256" key="2">
    <source>
        <dbReference type="SAM" id="Phobius"/>
    </source>
</evidence>
<gene>
    <name evidence="3" type="ORF">HNQ99_000922</name>
</gene>
<keyword evidence="4" id="KW-1185">Reference proteome</keyword>
<dbReference type="Proteomes" id="UP000575068">
    <property type="component" value="Unassembled WGS sequence"/>
</dbReference>
<reference evidence="3 4" key="1">
    <citation type="submission" date="2020-08" db="EMBL/GenBank/DDBJ databases">
        <title>Genomic Encyclopedia of Type Strains, Phase IV (KMG-IV): sequencing the most valuable type-strain genomes for metagenomic binning, comparative biology and taxonomic classification.</title>
        <authorList>
            <person name="Goeker M."/>
        </authorList>
    </citation>
    <scope>NUCLEOTIDE SEQUENCE [LARGE SCALE GENOMIC DNA]</scope>
    <source>
        <strain evidence="3 4">DSM 7465</strain>
    </source>
</reference>
<dbReference type="EMBL" id="JACHOV010000003">
    <property type="protein sequence ID" value="MBB4640629.1"/>
    <property type="molecule type" value="Genomic_DNA"/>
</dbReference>
<keyword evidence="2" id="KW-1133">Transmembrane helix</keyword>
<evidence type="ECO:0000313" key="3">
    <source>
        <dbReference type="EMBL" id="MBB4640629.1"/>
    </source>
</evidence>
<feature type="region of interest" description="Disordered" evidence="1">
    <location>
        <begin position="146"/>
        <end position="174"/>
    </location>
</feature>
<organism evidence="3 4">
    <name type="scientific">Rhizorhapis suberifaciens</name>
    <name type="common">corky root of lettuce</name>
    <dbReference type="NCBI Taxonomy" id="13656"/>
    <lineage>
        <taxon>Bacteria</taxon>
        <taxon>Pseudomonadati</taxon>
        <taxon>Pseudomonadota</taxon>
        <taxon>Alphaproteobacteria</taxon>
        <taxon>Sphingomonadales</taxon>
        <taxon>Sphingomonadaceae</taxon>
        <taxon>Rhizorhapis</taxon>
    </lineage>
</organism>
<name>A0A840HSP4_9SPHN</name>
<comment type="caution">
    <text evidence="3">The sequence shown here is derived from an EMBL/GenBank/DDBJ whole genome shotgun (WGS) entry which is preliminary data.</text>
</comment>
<proteinExistence type="predicted"/>
<feature type="transmembrane region" description="Helical" evidence="2">
    <location>
        <begin position="66"/>
        <end position="85"/>
    </location>
</feature>
<accession>A0A840HSP4</accession>
<sequence>MNPLLKIWLSFHRAGFQFAFHTEIFFVIHVEAIVVAIATPILLLFLTSAIVGKDAEIMVGKLQKIFRIHSIALSLSVARQILVLFKQLSSVAAGTAVNAVTLITAPAISLRARIIPTATAAGLTIIDQRLVLASITSQKSAASDVDAFSPMAPAPRHANADPFVRQSRRTSASS</sequence>
<protein>
    <submittedName>
        <fullName evidence="3">Uncharacterized protein</fullName>
    </submittedName>
</protein>
<evidence type="ECO:0000313" key="4">
    <source>
        <dbReference type="Proteomes" id="UP000575068"/>
    </source>
</evidence>
<feature type="transmembrane region" description="Helical" evidence="2">
    <location>
        <begin position="91"/>
        <end position="110"/>
    </location>
</feature>
<evidence type="ECO:0000256" key="1">
    <source>
        <dbReference type="SAM" id="MobiDB-lite"/>
    </source>
</evidence>
<feature type="transmembrane region" description="Helical" evidence="2">
    <location>
        <begin position="24"/>
        <end position="46"/>
    </location>
</feature>
<keyword evidence="2" id="KW-0812">Transmembrane</keyword>
<dbReference type="AlphaFoldDB" id="A0A840HSP4"/>